<dbReference type="InterPro" id="IPR043128">
    <property type="entry name" value="Rev_trsase/Diguanyl_cyclase"/>
</dbReference>
<keyword evidence="2" id="KW-1185">Reference proteome</keyword>
<sequence>MLKFPSYVKEGRSPWLKEENPQINWQTASISYEEANAASEEEADDLPEIPHHYTSFISVFGEEEFNKLPPHRPYDIDIELKEDAQLGHAPLYSMTPAESKELKNWLDKEVALGKIRPSKSATASPVMFVKKKDGSLRLVVDYRKLNDATKKNSYPLPRPDDLMTCIQGAKIFTKLDL</sequence>
<evidence type="ECO:0000313" key="2">
    <source>
        <dbReference type="Proteomes" id="UP000044841"/>
    </source>
</evidence>
<protein>
    <submittedName>
        <fullName evidence="1">Uncharacterized protein</fullName>
    </submittedName>
</protein>
<organism evidence="1 2">
    <name type="scientific">Rhizoctonia solani</name>
    <dbReference type="NCBI Taxonomy" id="456999"/>
    <lineage>
        <taxon>Eukaryota</taxon>
        <taxon>Fungi</taxon>
        <taxon>Dikarya</taxon>
        <taxon>Basidiomycota</taxon>
        <taxon>Agaricomycotina</taxon>
        <taxon>Agaricomycetes</taxon>
        <taxon>Cantharellales</taxon>
        <taxon>Ceratobasidiaceae</taxon>
        <taxon>Rhizoctonia</taxon>
    </lineage>
</organism>
<dbReference type="EMBL" id="CYGV01001246">
    <property type="protein sequence ID" value="CUA71571.1"/>
    <property type="molecule type" value="Genomic_DNA"/>
</dbReference>
<dbReference type="SUPFAM" id="SSF56672">
    <property type="entry name" value="DNA/RNA polymerases"/>
    <property type="match status" value="1"/>
</dbReference>
<dbReference type="AlphaFoldDB" id="A0A0K6FZ69"/>
<dbReference type="InterPro" id="IPR032567">
    <property type="entry name" value="RTL1-rel"/>
</dbReference>
<gene>
    <name evidence="1" type="ORF">RSOLAG22IIIB_09652</name>
</gene>
<dbReference type="Gene3D" id="3.10.10.10">
    <property type="entry name" value="HIV Type 1 Reverse Transcriptase, subunit A, domain 1"/>
    <property type="match status" value="1"/>
</dbReference>
<dbReference type="CDD" id="cd01647">
    <property type="entry name" value="RT_LTR"/>
    <property type="match status" value="1"/>
</dbReference>
<proteinExistence type="predicted"/>
<name>A0A0K6FZ69_9AGAM</name>
<dbReference type="PANTHER" id="PTHR15503:SF22">
    <property type="entry name" value="TRANSPOSON TY3-I GAG POLYPROTEIN"/>
    <property type="match status" value="1"/>
</dbReference>
<dbReference type="PANTHER" id="PTHR15503">
    <property type="entry name" value="LDOC1 RELATED"/>
    <property type="match status" value="1"/>
</dbReference>
<dbReference type="Proteomes" id="UP000044841">
    <property type="component" value="Unassembled WGS sequence"/>
</dbReference>
<dbReference type="InterPro" id="IPR043502">
    <property type="entry name" value="DNA/RNA_pol_sf"/>
</dbReference>
<reference evidence="1 2" key="1">
    <citation type="submission" date="2015-07" db="EMBL/GenBank/DDBJ databases">
        <authorList>
            <person name="Noorani M."/>
        </authorList>
    </citation>
    <scope>NUCLEOTIDE SEQUENCE [LARGE SCALE GENOMIC DNA]</scope>
    <source>
        <strain evidence="1">BBA 69670</strain>
    </source>
</reference>
<accession>A0A0K6FZ69</accession>
<evidence type="ECO:0000313" key="1">
    <source>
        <dbReference type="EMBL" id="CUA71571.1"/>
    </source>
</evidence>
<dbReference type="Gene3D" id="3.30.70.270">
    <property type="match status" value="1"/>
</dbReference>